<dbReference type="InParanoid" id="A0A090M1P7"/>
<organism evidence="2 3">
    <name type="scientific">Ostreococcus tauri</name>
    <name type="common">Marine green alga</name>
    <dbReference type="NCBI Taxonomy" id="70448"/>
    <lineage>
        <taxon>Eukaryota</taxon>
        <taxon>Viridiplantae</taxon>
        <taxon>Chlorophyta</taxon>
        <taxon>Mamiellophyceae</taxon>
        <taxon>Mamiellales</taxon>
        <taxon>Bathycoccaceae</taxon>
        <taxon>Ostreococcus</taxon>
    </lineage>
</organism>
<sequence>MPTRPTFDVRVEPTPRAEANGKDVDRLGNALSVPTASAAVNALRVRASASGGWVRVEARTGDDFGDWDAKEWVERAVGMRNVLRCSSGTETRAFAVEIEPEREAGENAERCAEKVADAARAFAASSFVMEDHNDGDDVDMGF</sequence>
<comment type="caution">
    <text evidence="2">The sequence shown here is derived from an EMBL/GenBank/DDBJ whole genome shotgun (WGS) entry which is preliminary data.</text>
</comment>
<feature type="region of interest" description="Disordered" evidence="1">
    <location>
        <begin position="1"/>
        <end position="21"/>
    </location>
</feature>
<reference evidence="3" key="1">
    <citation type="journal article" date="2006" name="Proc. Natl. Acad. Sci. U.S.A.">
        <title>Genome analysis of the smallest free-living eukaryote Ostreococcus tauri unveils many unique features.</title>
        <authorList>
            <person name="Derelle E."/>
            <person name="Ferraz C."/>
            <person name="Rombauts S."/>
            <person name="Rouze P."/>
            <person name="Worden A.Z."/>
            <person name="Robbens S."/>
            <person name="Partensky F."/>
            <person name="Degroeve S."/>
            <person name="Echeynie S."/>
            <person name="Cooke R."/>
            <person name="Saeys Y."/>
            <person name="Wuyts J."/>
            <person name="Jabbari K."/>
            <person name="Bowler C."/>
            <person name="Panaud O."/>
            <person name="Piegu B."/>
            <person name="Ball S.G."/>
            <person name="Ral J.-P."/>
            <person name="Bouget F.-Y."/>
            <person name="Piganeau G."/>
            <person name="De Baets B."/>
            <person name="Picard A."/>
            <person name="Delseny M."/>
            <person name="Demaille J."/>
            <person name="Van de Peer Y."/>
            <person name="Moreau H."/>
        </authorList>
    </citation>
    <scope>NUCLEOTIDE SEQUENCE [LARGE SCALE GENOMIC DNA]</scope>
    <source>
        <strain evidence="3">OTTH 0595 / CCAP 157/2 / RCC745</strain>
    </source>
</reference>
<accession>A0A090M1P7</accession>
<gene>
    <name evidence="2" type="ORF">OT_ostta05g04690</name>
</gene>
<dbReference type="Proteomes" id="UP000009170">
    <property type="component" value="Unassembled WGS sequence"/>
</dbReference>
<evidence type="ECO:0000313" key="2">
    <source>
        <dbReference type="EMBL" id="CEF98160.1"/>
    </source>
</evidence>
<dbReference type="AlphaFoldDB" id="A0A090M1P7"/>
<feature type="compositionally biased region" description="Basic and acidic residues" evidence="1">
    <location>
        <begin position="7"/>
        <end position="21"/>
    </location>
</feature>
<name>A0A090M1P7_OSTTA</name>
<protein>
    <submittedName>
        <fullName evidence="2">Unnamed product</fullName>
    </submittedName>
</protein>
<dbReference type="GeneID" id="34945871"/>
<evidence type="ECO:0000313" key="3">
    <source>
        <dbReference type="Proteomes" id="UP000009170"/>
    </source>
</evidence>
<dbReference type="KEGG" id="ota:OT_ostta05g04690"/>
<dbReference type="EMBL" id="CAID01000005">
    <property type="protein sequence ID" value="CEF98160.1"/>
    <property type="molecule type" value="Genomic_DNA"/>
</dbReference>
<proteinExistence type="predicted"/>
<evidence type="ECO:0000256" key="1">
    <source>
        <dbReference type="SAM" id="MobiDB-lite"/>
    </source>
</evidence>
<keyword evidence="3" id="KW-1185">Reference proteome</keyword>
<reference evidence="2 3" key="2">
    <citation type="journal article" date="2014" name="BMC Genomics">
        <title>An improved genome of the model marine alga Ostreococcus tauri unfolds by assessing Illumina de novo assemblies.</title>
        <authorList>
            <person name="Blanc-Mathieu R."/>
            <person name="Verhelst B."/>
            <person name="Derelle E."/>
            <person name="Rombauts S."/>
            <person name="Bouget F.Y."/>
            <person name="Carre I."/>
            <person name="Chateau A."/>
            <person name="Eyre-Walker A."/>
            <person name="Grimsley N."/>
            <person name="Moreau H."/>
            <person name="Piegu B."/>
            <person name="Rivals E."/>
            <person name="Schackwitz W."/>
            <person name="Van de Peer Y."/>
            <person name="Piganeau G."/>
        </authorList>
    </citation>
    <scope>NUCLEOTIDE SEQUENCE [LARGE SCALE GENOMIC DNA]</scope>
    <source>
        <strain evidence="3">OTTH 0595 / CCAP 157/2 / RCC745</strain>
    </source>
</reference>
<dbReference type="RefSeq" id="XP_022839113.1">
    <property type="nucleotide sequence ID" value="XM_022984375.1"/>
</dbReference>